<dbReference type="CDD" id="cd03819">
    <property type="entry name" value="GT4_WavL-like"/>
    <property type="match status" value="1"/>
</dbReference>
<dbReference type="Gene3D" id="3.40.50.2000">
    <property type="entry name" value="Glycogen Phosphorylase B"/>
    <property type="match status" value="2"/>
</dbReference>
<sequence length="420" mass="44240">MRTLTLTRSPMPSSQATPFPVASHPLAGRTVLQIIPELDAGGAERTAVDVAAALAAAGARALVATEGGRLVGELQAKGGAWVPFPARAKNPFVMALNVGRLARICRSERVDLIHARSRAPAWVALGAARRLRIPFVTTYHGSYSGRSPAKLLYNSVMARGDVVIANSHFTADAIRRLHPQVAGDRVRVIHRGTDLAAFAPGQVAPQRVEALRRAWGVAPHERVVLLAARLTPWKGHRVLIEAAAALRAQGLAEFTVVLAGDPQGRNAYLREIDAMIAAHGLAGQVKRVGHCSDMPAAYRAASVVAVPSTEPEAFGRSAVEAQALGTPVVVSDLGAVPETVLAPPEVPASERTGWRVPAGDPQALAGAVAEALQLGASARDALVRRARRHVETHFSLELMLADTLAVYAELLHPDAAGEGP</sequence>
<keyword evidence="5" id="KW-1185">Reference proteome</keyword>
<comment type="caution">
    <text evidence="4">The sequence shown here is derived from an EMBL/GenBank/DDBJ whole genome shotgun (WGS) entry which is preliminary data.</text>
</comment>
<organism evidence="4 5">
    <name type="scientific">Methylobacterium tarhaniae</name>
    <dbReference type="NCBI Taxonomy" id="1187852"/>
    <lineage>
        <taxon>Bacteria</taxon>
        <taxon>Pseudomonadati</taxon>
        <taxon>Pseudomonadota</taxon>
        <taxon>Alphaproteobacteria</taxon>
        <taxon>Hyphomicrobiales</taxon>
        <taxon>Methylobacteriaceae</taxon>
        <taxon>Methylobacterium</taxon>
    </lineage>
</organism>
<feature type="domain" description="Glycosyltransferase subfamily 4-like N-terminal" evidence="3">
    <location>
        <begin position="41"/>
        <end position="196"/>
    </location>
</feature>
<dbReference type="PATRIC" id="fig|1187852.3.peg.54"/>
<dbReference type="InterPro" id="IPR050194">
    <property type="entry name" value="Glycosyltransferase_grp1"/>
</dbReference>
<accession>A0A0J6T3G4</accession>
<feature type="compositionally biased region" description="Polar residues" evidence="1">
    <location>
        <begin position="1"/>
        <end position="17"/>
    </location>
</feature>
<dbReference type="EMBL" id="LABZ01000101">
    <property type="protein sequence ID" value="KMO40123.1"/>
    <property type="molecule type" value="Genomic_DNA"/>
</dbReference>
<dbReference type="Proteomes" id="UP000036449">
    <property type="component" value="Unassembled WGS sequence"/>
</dbReference>
<evidence type="ECO:0000256" key="1">
    <source>
        <dbReference type="SAM" id="MobiDB-lite"/>
    </source>
</evidence>
<feature type="region of interest" description="Disordered" evidence="1">
    <location>
        <begin position="1"/>
        <end position="20"/>
    </location>
</feature>
<evidence type="ECO:0000313" key="4">
    <source>
        <dbReference type="EMBL" id="KMO40123.1"/>
    </source>
</evidence>
<dbReference type="Pfam" id="PF00534">
    <property type="entry name" value="Glycos_transf_1"/>
    <property type="match status" value="1"/>
</dbReference>
<dbReference type="AlphaFoldDB" id="A0A0J6T3G4"/>
<evidence type="ECO:0000313" key="5">
    <source>
        <dbReference type="Proteomes" id="UP000036449"/>
    </source>
</evidence>
<proteinExistence type="predicted"/>
<dbReference type="Pfam" id="PF13439">
    <property type="entry name" value="Glyco_transf_4"/>
    <property type="match status" value="1"/>
</dbReference>
<keyword evidence="4" id="KW-0808">Transferase</keyword>
<name>A0A0J6T3G4_9HYPH</name>
<dbReference type="SUPFAM" id="SSF53756">
    <property type="entry name" value="UDP-Glycosyltransferase/glycogen phosphorylase"/>
    <property type="match status" value="1"/>
</dbReference>
<gene>
    <name evidence="4" type="ORF">VQ03_14665</name>
</gene>
<reference evidence="4 5" key="1">
    <citation type="submission" date="2015-03" db="EMBL/GenBank/DDBJ databases">
        <title>Genome sequencing of Methylobacterium tarhaniae DSM 25844.</title>
        <authorList>
            <person name="Chaudhry V."/>
            <person name="Patil P.B."/>
        </authorList>
    </citation>
    <scope>NUCLEOTIDE SEQUENCE [LARGE SCALE GENOMIC DNA]</scope>
    <source>
        <strain evidence="4 5">DSM 25844</strain>
    </source>
</reference>
<dbReference type="InterPro" id="IPR028098">
    <property type="entry name" value="Glyco_trans_4-like_N"/>
</dbReference>
<evidence type="ECO:0000259" key="2">
    <source>
        <dbReference type="Pfam" id="PF00534"/>
    </source>
</evidence>
<evidence type="ECO:0000259" key="3">
    <source>
        <dbReference type="Pfam" id="PF13439"/>
    </source>
</evidence>
<dbReference type="GO" id="GO:0016758">
    <property type="term" value="F:hexosyltransferase activity"/>
    <property type="evidence" value="ECO:0007669"/>
    <property type="project" value="TreeGrafter"/>
</dbReference>
<dbReference type="PANTHER" id="PTHR45947">
    <property type="entry name" value="SULFOQUINOVOSYL TRANSFERASE SQD2"/>
    <property type="match status" value="1"/>
</dbReference>
<dbReference type="InterPro" id="IPR001296">
    <property type="entry name" value="Glyco_trans_1"/>
</dbReference>
<feature type="domain" description="Glycosyl transferase family 1" evidence="2">
    <location>
        <begin position="209"/>
        <end position="388"/>
    </location>
</feature>
<dbReference type="PANTHER" id="PTHR45947:SF3">
    <property type="entry name" value="SULFOQUINOVOSYL TRANSFERASE SQD2"/>
    <property type="match status" value="1"/>
</dbReference>
<protein>
    <submittedName>
        <fullName evidence="4">Glycosyl transferase</fullName>
    </submittedName>
</protein>